<accession>A0A9Q1JX15</accession>
<evidence type="ECO:0008006" key="4">
    <source>
        <dbReference type="Google" id="ProtNLM"/>
    </source>
</evidence>
<dbReference type="OrthoDB" id="6730379at2759"/>
<dbReference type="EMBL" id="JAKOGI010000594">
    <property type="protein sequence ID" value="KAJ8432650.1"/>
    <property type="molecule type" value="Genomic_DNA"/>
</dbReference>
<keyword evidence="3" id="KW-1185">Reference proteome</keyword>
<sequence length="201" mass="23406">MKLRRRNNSVEHKEGLSGRQQERRPAKDHGARVTTDLLKYFGKSGIKYGFIKFAEIQEGLKVIEHLNGRIDSDCKLHIPKVKNVPNQDFSSHYKQALLSNLNDNGLEGQKSAEEAVDRRKMFMKIFWTTFPFQAISCGSSMEDDEEIYSSFRPFDDSLVMEFQFHEKSERCKLSNKDKKRRNKNSKSAQNLPTLLKLQKKF</sequence>
<evidence type="ECO:0000313" key="3">
    <source>
        <dbReference type="Proteomes" id="UP001153076"/>
    </source>
</evidence>
<dbReference type="AlphaFoldDB" id="A0A9Q1JX15"/>
<name>A0A9Q1JX15_9CARY</name>
<organism evidence="2 3">
    <name type="scientific">Carnegiea gigantea</name>
    <dbReference type="NCBI Taxonomy" id="171969"/>
    <lineage>
        <taxon>Eukaryota</taxon>
        <taxon>Viridiplantae</taxon>
        <taxon>Streptophyta</taxon>
        <taxon>Embryophyta</taxon>
        <taxon>Tracheophyta</taxon>
        <taxon>Spermatophyta</taxon>
        <taxon>Magnoliopsida</taxon>
        <taxon>eudicotyledons</taxon>
        <taxon>Gunneridae</taxon>
        <taxon>Pentapetalae</taxon>
        <taxon>Caryophyllales</taxon>
        <taxon>Cactineae</taxon>
        <taxon>Cactaceae</taxon>
        <taxon>Cactoideae</taxon>
        <taxon>Echinocereeae</taxon>
        <taxon>Carnegiea</taxon>
    </lineage>
</organism>
<feature type="region of interest" description="Disordered" evidence="1">
    <location>
        <begin position="1"/>
        <end position="30"/>
    </location>
</feature>
<evidence type="ECO:0000313" key="2">
    <source>
        <dbReference type="EMBL" id="KAJ8432650.1"/>
    </source>
</evidence>
<proteinExistence type="predicted"/>
<feature type="compositionally biased region" description="Basic and acidic residues" evidence="1">
    <location>
        <begin position="8"/>
        <end position="30"/>
    </location>
</feature>
<protein>
    <recommendedName>
        <fullName evidence="4">RRM domain-containing protein</fullName>
    </recommendedName>
</protein>
<comment type="caution">
    <text evidence="2">The sequence shown here is derived from an EMBL/GenBank/DDBJ whole genome shotgun (WGS) entry which is preliminary data.</text>
</comment>
<dbReference type="Proteomes" id="UP001153076">
    <property type="component" value="Unassembled WGS sequence"/>
</dbReference>
<evidence type="ECO:0000256" key="1">
    <source>
        <dbReference type="SAM" id="MobiDB-lite"/>
    </source>
</evidence>
<gene>
    <name evidence="2" type="ORF">Cgig2_011816</name>
</gene>
<reference evidence="2" key="1">
    <citation type="submission" date="2022-04" db="EMBL/GenBank/DDBJ databases">
        <title>Carnegiea gigantea Genome sequencing and assembly v2.</title>
        <authorList>
            <person name="Copetti D."/>
            <person name="Sanderson M.J."/>
            <person name="Burquez A."/>
            <person name="Wojciechowski M.F."/>
        </authorList>
    </citation>
    <scope>NUCLEOTIDE SEQUENCE</scope>
    <source>
        <strain evidence="2">SGP5-SGP5p</strain>
        <tissue evidence="2">Aerial part</tissue>
    </source>
</reference>